<evidence type="ECO:0000313" key="4">
    <source>
        <dbReference type="Proteomes" id="UP000050562"/>
    </source>
</evidence>
<dbReference type="PANTHER" id="PTHR43798:SF31">
    <property type="entry name" value="AB HYDROLASE SUPERFAMILY PROTEIN YCLE"/>
    <property type="match status" value="1"/>
</dbReference>
<gene>
    <name evidence="3" type="ORF">ALO52_00211</name>
</gene>
<organism evidence="3 4">
    <name type="scientific">Pseudomonas syringae pv. primulae</name>
    <dbReference type="NCBI Taxonomy" id="251707"/>
    <lineage>
        <taxon>Bacteria</taxon>
        <taxon>Pseudomonadati</taxon>
        <taxon>Pseudomonadota</taxon>
        <taxon>Gammaproteobacteria</taxon>
        <taxon>Pseudomonadales</taxon>
        <taxon>Pseudomonadaceae</taxon>
        <taxon>Pseudomonas</taxon>
    </lineage>
</organism>
<reference evidence="3 4" key="1">
    <citation type="submission" date="2015-09" db="EMBL/GenBank/DDBJ databases">
        <title>Genome announcement of multiple Pseudomonas syringae strains.</title>
        <authorList>
            <person name="Thakur S."/>
            <person name="Wang P.W."/>
            <person name="Gong Y."/>
            <person name="Weir B.S."/>
            <person name="Guttman D.S."/>
        </authorList>
    </citation>
    <scope>NUCLEOTIDE SEQUENCE [LARGE SCALE GENOMIC DNA]</scope>
    <source>
        <strain evidence="3 4">ICMP3956</strain>
    </source>
</reference>
<dbReference type="EMBL" id="LJRC01000127">
    <property type="protein sequence ID" value="KPY37083.1"/>
    <property type="molecule type" value="Genomic_DNA"/>
</dbReference>
<dbReference type="InterPro" id="IPR050266">
    <property type="entry name" value="AB_hydrolase_sf"/>
</dbReference>
<accession>A0A0P9Y627</accession>
<dbReference type="GO" id="GO:0016020">
    <property type="term" value="C:membrane"/>
    <property type="evidence" value="ECO:0007669"/>
    <property type="project" value="TreeGrafter"/>
</dbReference>
<sequence length="247" mass="26416">MRDRLILLPGWGLGVSPLEPLAAALRGLDEHLRVEVEPLPDIDSCELNDWLDELDANLPDDAWLGGWSLGGMLAGELAARRGERCCGLLTLASNACFVTQGAWPHAMPAQDFEAFLAGCAADPDATLKRFSLLCTQGAEDPRGLARLLKAGAPHTSPTALVDGLKILQQLDTRSALQTYRGPQLHLFAGLDAFVPAEAAGDLLDLLPDVEVGVIEQASHAFLLENPHGVAAAIQAFLHESEHESDHD</sequence>
<dbReference type="InterPro" id="IPR029058">
    <property type="entry name" value="AB_hydrolase_fold"/>
</dbReference>
<protein>
    <submittedName>
        <fullName evidence="3">BioH protein</fullName>
    </submittedName>
</protein>
<proteinExistence type="predicted"/>
<dbReference type="RefSeq" id="WP_057409249.1">
    <property type="nucleotide sequence ID" value="NZ_LJRC01000127.1"/>
</dbReference>
<evidence type="ECO:0000313" key="3">
    <source>
        <dbReference type="EMBL" id="KPY37083.1"/>
    </source>
</evidence>
<evidence type="ECO:0000256" key="1">
    <source>
        <dbReference type="ARBA" id="ARBA00022801"/>
    </source>
</evidence>
<keyword evidence="1" id="KW-0378">Hydrolase</keyword>
<dbReference type="AlphaFoldDB" id="A0A0P9Y627"/>
<feature type="domain" description="AB hydrolase-1" evidence="2">
    <location>
        <begin position="42"/>
        <end position="226"/>
    </location>
</feature>
<dbReference type="Proteomes" id="UP000050562">
    <property type="component" value="Unassembled WGS sequence"/>
</dbReference>
<dbReference type="PATRIC" id="fig|251707.3.peg.278"/>
<dbReference type="GO" id="GO:0016787">
    <property type="term" value="F:hydrolase activity"/>
    <property type="evidence" value="ECO:0007669"/>
    <property type="project" value="UniProtKB-KW"/>
</dbReference>
<comment type="caution">
    <text evidence="3">The sequence shown here is derived from an EMBL/GenBank/DDBJ whole genome shotgun (WGS) entry which is preliminary data.</text>
</comment>
<evidence type="ECO:0000259" key="2">
    <source>
        <dbReference type="Pfam" id="PF00561"/>
    </source>
</evidence>
<dbReference type="SUPFAM" id="SSF53474">
    <property type="entry name" value="alpha/beta-Hydrolases"/>
    <property type="match status" value="1"/>
</dbReference>
<dbReference type="InterPro" id="IPR000073">
    <property type="entry name" value="AB_hydrolase_1"/>
</dbReference>
<dbReference type="PANTHER" id="PTHR43798">
    <property type="entry name" value="MONOACYLGLYCEROL LIPASE"/>
    <property type="match status" value="1"/>
</dbReference>
<name>A0A0P9Y627_9PSED</name>
<dbReference type="Pfam" id="PF00561">
    <property type="entry name" value="Abhydrolase_1"/>
    <property type="match status" value="1"/>
</dbReference>
<dbReference type="Gene3D" id="3.40.50.1820">
    <property type="entry name" value="alpha/beta hydrolase"/>
    <property type="match status" value="1"/>
</dbReference>